<evidence type="ECO:0000256" key="4">
    <source>
        <dbReference type="ARBA" id="ARBA00023054"/>
    </source>
</evidence>
<dbReference type="InterPro" id="IPR001715">
    <property type="entry name" value="CH_dom"/>
</dbReference>
<evidence type="ECO:0000256" key="3">
    <source>
        <dbReference type="ARBA" id="ARBA00022753"/>
    </source>
</evidence>
<dbReference type="SMART" id="SM00033">
    <property type="entry name" value="CH"/>
    <property type="match status" value="1"/>
</dbReference>
<feature type="coiled-coil region" evidence="5">
    <location>
        <begin position="524"/>
        <end position="551"/>
    </location>
</feature>
<name>A0A8C1KAR1_CYPCA</name>
<dbReference type="InterPro" id="IPR050540">
    <property type="entry name" value="F-actin_Monoox_Mical"/>
</dbReference>
<dbReference type="Pfam" id="PF00307">
    <property type="entry name" value="CH"/>
    <property type="match status" value="1"/>
</dbReference>
<dbReference type="PROSITE" id="PS51840">
    <property type="entry name" value="C2_NT"/>
    <property type="match status" value="1"/>
</dbReference>
<dbReference type="Proteomes" id="UP000694427">
    <property type="component" value="Unplaced"/>
</dbReference>
<organism evidence="10 11">
    <name type="scientific">Cyprinus carpio</name>
    <name type="common">Common carp</name>
    <dbReference type="NCBI Taxonomy" id="7962"/>
    <lineage>
        <taxon>Eukaryota</taxon>
        <taxon>Metazoa</taxon>
        <taxon>Chordata</taxon>
        <taxon>Craniata</taxon>
        <taxon>Vertebrata</taxon>
        <taxon>Euteleostomi</taxon>
        <taxon>Actinopterygii</taxon>
        <taxon>Neopterygii</taxon>
        <taxon>Teleostei</taxon>
        <taxon>Ostariophysi</taxon>
        <taxon>Cypriniformes</taxon>
        <taxon>Cyprinidae</taxon>
        <taxon>Cyprininae</taxon>
        <taxon>Cyprinus</taxon>
    </lineage>
</organism>
<evidence type="ECO:0000259" key="7">
    <source>
        <dbReference type="PROSITE" id="PS50021"/>
    </source>
</evidence>
<evidence type="ECO:0008006" key="12">
    <source>
        <dbReference type="Google" id="ProtNLM"/>
    </source>
</evidence>
<comment type="subcellular location">
    <subcellularLocation>
        <location evidence="1">Endosome</location>
    </subcellularLocation>
</comment>
<dbReference type="PANTHER" id="PTHR23167">
    <property type="entry name" value="CALPONIN HOMOLOGY DOMAIN-CONTAINING PROTEIN DDB_G0272472-RELATED"/>
    <property type="match status" value="1"/>
</dbReference>
<evidence type="ECO:0000256" key="2">
    <source>
        <dbReference type="ARBA" id="ARBA00022553"/>
    </source>
</evidence>
<dbReference type="SMART" id="SM01203">
    <property type="entry name" value="DUF3585"/>
    <property type="match status" value="1"/>
</dbReference>
<feature type="domain" description="C2 NT-type" evidence="8">
    <location>
        <begin position="1"/>
        <end position="129"/>
    </location>
</feature>
<dbReference type="Pfam" id="PF12130">
    <property type="entry name" value="bMERB_dom"/>
    <property type="match status" value="1"/>
</dbReference>
<reference evidence="10" key="1">
    <citation type="submission" date="2025-08" db="UniProtKB">
        <authorList>
            <consortium name="Ensembl"/>
        </authorList>
    </citation>
    <scope>IDENTIFICATION</scope>
</reference>
<dbReference type="Ensembl" id="ENSCCRT00010048634.1">
    <property type="protein sequence ID" value="ENSCCRP00010044342.1"/>
    <property type="gene ID" value="ENSCCRG00010018753.1"/>
</dbReference>
<dbReference type="PROSITE" id="PS51848">
    <property type="entry name" value="BMERB"/>
    <property type="match status" value="1"/>
</dbReference>
<dbReference type="InterPro" id="IPR019448">
    <property type="entry name" value="NT-C2"/>
</dbReference>
<evidence type="ECO:0000313" key="11">
    <source>
        <dbReference type="Proteomes" id="UP000694427"/>
    </source>
</evidence>
<evidence type="ECO:0000259" key="8">
    <source>
        <dbReference type="PROSITE" id="PS51840"/>
    </source>
</evidence>
<dbReference type="PROSITE" id="PS50021">
    <property type="entry name" value="CH"/>
    <property type="match status" value="1"/>
</dbReference>
<keyword evidence="4 5" id="KW-0175">Coiled coil</keyword>
<keyword evidence="2" id="KW-0597">Phosphoprotein</keyword>
<dbReference type="FunFam" id="1.10.418.10:FF:000023">
    <property type="entry name" value="EH domain-binding protein 1 isoform X1"/>
    <property type="match status" value="1"/>
</dbReference>
<reference evidence="10" key="2">
    <citation type="submission" date="2025-09" db="UniProtKB">
        <authorList>
            <consortium name="Ensembl"/>
        </authorList>
    </citation>
    <scope>IDENTIFICATION</scope>
</reference>
<dbReference type="AlphaFoldDB" id="A0A8C1KAR1"/>
<protein>
    <recommendedName>
        <fullName evidence="12">EH domain binding protein 1 like 1</fullName>
    </recommendedName>
</protein>
<evidence type="ECO:0000313" key="10">
    <source>
        <dbReference type="Ensembl" id="ENSCCRP00010044342.1"/>
    </source>
</evidence>
<evidence type="ECO:0000256" key="5">
    <source>
        <dbReference type="SAM" id="Coils"/>
    </source>
</evidence>
<keyword evidence="11" id="KW-1185">Reference proteome</keyword>
<evidence type="ECO:0000256" key="1">
    <source>
        <dbReference type="ARBA" id="ARBA00004177"/>
    </source>
</evidence>
<keyword evidence="3" id="KW-0967">Endosome</keyword>
<sequence length="620" mass="70703">MTSVWKRLQRAGKRASKFHFAASFQELTIECTKKWQPDKLRVVWTRRNRRICSKVEGGCVRYGLKVLCSNPISSQQETKGHRKVLASVDVNMKKYTSATPAQFDLALTLKPLSVKVLDAMLKLTLSCVFLKEGKATDEDMQSLASLMSLKPSDIGNLEDFNDSDEEEDKRMCAASLSRVPDVRMEISGLCPQWLDPMCIATLVNSSQSLLEWCQKVTQGYKGVRISNFSTSWRNGLAFCAILHHFHPDKVNYEMLDPYDIKRNNKKAFDGFAELGISRLIEPSDMVLLAVPERLIVMTYLNQIRTYFMGQELSVIQIEKNSSESSYAVGEKREEADTEAAVRYCAERLQSSGITLETNGSFPEKEVKGGAGVLVPPSRTKRVQGPSQAGGSGATQPPVAPPRKAFSHLKDADLVKKRRSKLRGESLDEPEPHEQQSGTEVKHFNQLVCIGVYDVNLQDGSQYVLSEIQALEAEQKQIDHRADIVEKKLKRLMESGSDRVEEETLIQEWFTLVNKKNALIRRQDHLQLLQEEQNLERRFELLKKELQDLMAVEEWKKTQAHKTREQLLLQELVSLVNQRDELVHDMDAKERGALEEDERLERGLEMRRRKYGSRKEKCVLQ</sequence>
<feature type="domain" description="BMERB" evidence="9">
    <location>
        <begin position="430"/>
        <end position="601"/>
    </location>
</feature>
<dbReference type="PANTHER" id="PTHR23167:SF91">
    <property type="entry name" value="EH DOMAIN-BINDING PROTEIN 1-LIKE PROTEIN 1"/>
    <property type="match status" value="1"/>
</dbReference>
<proteinExistence type="predicted"/>
<dbReference type="GO" id="GO:0005768">
    <property type="term" value="C:endosome"/>
    <property type="evidence" value="ECO:0007669"/>
    <property type="project" value="UniProtKB-SubCell"/>
</dbReference>
<feature type="domain" description="Calponin-homology (CH)" evidence="7">
    <location>
        <begin position="203"/>
        <end position="308"/>
    </location>
</feature>
<dbReference type="InterPro" id="IPR022735">
    <property type="entry name" value="bMERB_dom"/>
</dbReference>
<evidence type="ECO:0000256" key="6">
    <source>
        <dbReference type="SAM" id="MobiDB-lite"/>
    </source>
</evidence>
<accession>A0A8C1KAR1</accession>
<dbReference type="InterPro" id="IPR036872">
    <property type="entry name" value="CH_dom_sf"/>
</dbReference>
<dbReference type="SUPFAM" id="SSF47576">
    <property type="entry name" value="Calponin-homology domain, CH-domain"/>
    <property type="match status" value="1"/>
</dbReference>
<feature type="region of interest" description="Disordered" evidence="6">
    <location>
        <begin position="355"/>
        <end position="405"/>
    </location>
</feature>
<dbReference type="Gene3D" id="1.10.418.10">
    <property type="entry name" value="Calponin-like domain"/>
    <property type="match status" value="1"/>
</dbReference>
<evidence type="ECO:0000259" key="9">
    <source>
        <dbReference type="PROSITE" id="PS51848"/>
    </source>
</evidence>